<dbReference type="PhylomeDB" id="B8MJC6"/>
<accession>B8MJC6</accession>
<dbReference type="InterPro" id="IPR045358">
    <property type="entry name" value="Ty3_capsid"/>
</dbReference>
<reference evidence="4" key="1">
    <citation type="journal article" date="2015" name="Genome Announc.">
        <title>Genome sequence of the AIDS-associated pathogen Penicillium marneffei (ATCC18224) and its near taxonomic relative Talaromyces stipitatus (ATCC10500).</title>
        <authorList>
            <person name="Nierman W.C."/>
            <person name="Fedorova-Abrams N.D."/>
            <person name="Andrianopoulos A."/>
        </authorList>
    </citation>
    <scope>NUCLEOTIDE SEQUENCE [LARGE SCALE GENOMIC DNA]</scope>
    <source>
        <strain evidence="4">ATCC 10500 / CBS 375.48 / QM 6759 / NRRL 1006</strain>
    </source>
</reference>
<dbReference type="Proteomes" id="UP000001745">
    <property type="component" value="Unassembled WGS sequence"/>
</dbReference>
<dbReference type="EMBL" id="EQ962657">
    <property type="protein sequence ID" value="EED14715.1"/>
    <property type="molecule type" value="Genomic_DNA"/>
</dbReference>
<dbReference type="HOGENOM" id="CLU_080794_0_0_1"/>
<evidence type="ECO:0000313" key="3">
    <source>
        <dbReference type="EMBL" id="EED14715.1"/>
    </source>
</evidence>
<feature type="region of interest" description="Disordered" evidence="1">
    <location>
        <begin position="67"/>
        <end position="86"/>
    </location>
</feature>
<proteinExistence type="predicted"/>
<name>B8MJC6_TALSN</name>
<feature type="region of interest" description="Disordered" evidence="1">
    <location>
        <begin position="1"/>
        <end position="29"/>
    </location>
</feature>
<dbReference type="STRING" id="441959.B8MJC6"/>
<dbReference type="InParanoid" id="B8MJC6"/>
<organism evidence="3 4">
    <name type="scientific">Talaromyces stipitatus (strain ATCC 10500 / CBS 375.48 / QM 6759 / NRRL 1006)</name>
    <name type="common">Penicillium stipitatum</name>
    <dbReference type="NCBI Taxonomy" id="441959"/>
    <lineage>
        <taxon>Eukaryota</taxon>
        <taxon>Fungi</taxon>
        <taxon>Dikarya</taxon>
        <taxon>Ascomycota</taxon>
        <taxon>Pezizomycotina</taxon>
        <taxon>Eurotiomycetes</taxon>
        <taxon>Eurotiomycetidae</taxon>
        <taxon>Eurotiales</taxon>
        <taxon>Trichocomaceae</taxon>
        <taxon>Talaromyces</taxon>
        <taxon>Talaromyces sect. Talaromyces</taxon>
    </lineage>
</organism>
<dbReference type="AlphaFoldDB" id="B8MJC6"/>
<sequence length="235" mass="27019">MASAAPSTQRPAVQSQPTQSNEQNEKIDMIGTHVEKLTRYVEELKDKLTEKDDQVEQLEAQVLALGNKNDGKPTAGSNKVKMPKPINFDSTQSKLKSFLVNMDMHLNANKITSDKEKVIFVASCLTDEAVDWMQPMLDDYYNSDANEWDELTKTIFRSYKNFWIKLEESSAQQLAIKFKQIILPLHYDDDVLIGLFENILKEELQTELIKIDRPDKLGKFIKMAVKMDNKLFEIK</sequence>
<dbReference type="GeneID" id="8102967"/>
<keyword evidence="4" id="KW-1185">Reference proteome</keyword>
<evidence type="ECO:0000313" key="4">
    <source>
        <dbReference type="Proteomes" id="UP000001745"/>
    </source>
</evidence>
<feature type="compositionally biased region" description="Polar residues" evidence="1">
    <location>
        <begin position="1"/>
        <end position="22"/>
    </location>
</feature>
<dbReference type="OrthoDB" id="4369586at2759"/>
<gene>
    <name evidence="3" type="ORF">TSTA_041900</name>
</gene>
<dbReference type="Pfam" id="PF19259">
    <property type="entry name" value="Ty3_capsid"/>
    <property type="match status" value="1"/>
</dbReference>
<evidence type="ECO:0000256" key="1">
    <source>
        <dbReference type="SAM" id="MobiDB-lite"/>
    </source>
</evidence>
<dbReference type="RefSeq" id="XP_002484668.1">
    <property type="nucleotide sequence ID" value="XM_002484623.1"/>
</dbReference>
<dbReference type="VEuPathDB" id="FungiDB:TSTA_041900"/>
<protein>
    <recommendedName>
        <fullName evidence="2">Ty3 transposon capsid-like protein domain-containing protein</fullName>
    </recommendedName>
</protein>
<evidence type="ECO:0000259" key="2">
    <source>
        <dbReference type="Pfam" id="PF19259"/>
    </source>
</evidence>
<feature type="domain" description="Ty3 transposon capsid-like protein" evidence="2">
    <location>
        <begin position="92"/>
        <end position="160"/>
    </location>
</feature>